<evidence type="ECO:0000313" key="2">
    <source>
        <dbReference type="Proteomes" id="UP000295388"/>
    </source>
</evidence>
<dbReference type="AlphaFoldDB" id="A0A4R6KDB4"/>
<comment type="caution">
    <text evidence="1">The sequence shown here is derived from an EMBL/GenBank/DDBJ whole genome shotgun (WGS) entry which is preliminary data.</text>
</comment>
<sequence length="551" mass="59076">MSGFTESRVGRRRFLGLTGAVAGAAAFGPMLTSCGDGGAQGGGAKASGELKLPTYRPFEGFQPDLPGAESGLEPGFLRFPENAIASVQAAPLKNSVSALTETFATPPPPMGSNPMWQALNAALGAELRLTIGTDPGYPEKFATLLASDSLPDLMWLPPNQGIPNIGPMLEAKFQDLTTYLSGDAVLEYPNLAALKPASWRTAVVNGKIWGAPIPSTPFGQVMMGNPKTWAKVGGLQCETADEFFAKCKELSQGTNYALEPAIINMLHMFGEWFGAPTGWRVNQDRSLTHLYETDNYKAAVEYAAKLWAAKVFYPDLNLADATPKTVNGQIAAQVVVGPRATADFRALDPTLFVDTLIPFGHDGKAKPIYDMGYGTVGFTPFKKTDEGRIRELLALMNYLSAPFGTKEFLQKNFGTEGAQYKLDGQKNPVFTPAGTQQGPGLVSALQIMTAPESVIFNPAFPDDTKKIHATEQELLKIAMRNPTAGTYSDTSSKVGPKLTAAFRDTIVDIVTGRQKIDAYDEALRRWKSGGGDKMRGEFEAVLPASVPVTGS</sequence>
<dbReference type="EMBL" id="SNWQ01000007">
    <property type="protein sequence ID" value="TDO48451.1"/>
    <property type="molecule type" value="Genomic_DNA"/>
</dbReference>
<evidence type="ECO:0000313" key="1">
    <source>
        <dbReference type="EMBL" id="TDO48451.1"/>
    </source>
</evidence>
<gene>
    <name evidence="1" type="ORF">EV643_10780</name>
</gene>
<name>A0A4R6KDB4_9ACTN</name>
<dbReference type="SUPFAM" id="SSF53850">
    <property type="entry name" value="Periplasmic binding protein-like II"/>
    <property type="match status" value="1"/>
</dbReference>
<dbReference type="Gene3D" id="3.40.190.10">
    <property type="entry name" value="Periplasmic binding protein-like II"/>
    <property type="match status" value="2"/>
</dbReference>
<proteinExistence type="predicted"/>
<dbReference type="PROSITE" id="PS51318">
    <property type="entry name" value="TAT"/>
    <property type="match status" value="1"/>
</dbReference>
<protein>
    <submittedName>
        <fullName evidence="1">Putative aldouronate transport system substrate-binding protein</fullName>
    </submittedName>
</protein>
<dbReference type="RefSeq" id="WP_133800881.1">
    <property type="nucleotide sequence ID" value="NZ_SNWQ01000007.1"/>
</dbReference>
<dbReference type="OrthoDB" id="5166384at2"/>
<dbReference type="Proteomes" id="UP000295388">
    <property type="component" value="Unassembled WGS sequence"/>
</dbReference>
<keyword evidence="2" id="KW-1185">Reference proteome</keyword>
<accession>A0A4R6KDB4</accession>
<reference evidence="1 2" key="1">
    <citation type="submission" date="2019-03" db="EMBL/GenBank/DDBJ databases">
        <title>Genomic Encyclopedia of Type Strains, Phase III (KMG-III): the genomes of soil and plant-associated and newly described type strains.</title>
        <authorList>
            <person name="Whitman W."/>
        </authorList>
    </citation>
    <scope>NUCLEOTIDE SEQUENCE [LARGE SCALE GENOMIC DNA]</scope>
    <source>
        <strain evidence="1 2">VKM Ac-2527</strain>
    </source>
</reference>
<dbReference type="InterPro" id="IPR006311">
    <property type="entry name" value="TAT_signal"/>
</dbReference>
<organism evidence="1 2">
    <name type="scientific">Kribbella caucasensis</name>
    <dbReference type="NCBI Taxonomy" id="2512215"/>
    <lineage>
        <taxon>Bacteria</taxon>
        <taxon>Bacillati</taxon>
        <taxon>Actinomycetota</taxon>
        <taxon>Actinomycetes</taxon>
        <taxon>Propionibacteriales</taxon>
        <taxon>Kribbellaceae</taxon>
        <taxon>Kribbella</taxon>
    </lineage>
</organism>